<evidence type="ECO:0000313" key="5">
    <source>
        <dbReference type="Proteomes" id="UP000436801"/>
    </source>
</evidence>
<feature type="chain" id="PRO_5036307324" evidence="1">
    <location>
        <begin position="23"/>
        <end position="128"/>
    </location>
</feature>
<sequence>MTILPMTTAALILCIAAPAPLAAQVLDRGEAQPVTLPASDMLFGTSALDEDVLAAIAGRQDTRQAALADQAAGVANNSVGDHVRTGDASVADNAFQNLSGLSIVNINTGNNVAINAAMNVNIAIAPAP</sequence>
<dbReference type="RefSeq" id="WP_112382488.1">
    <property type="nucleotide sequence ID" value="NZ_CP178397.1"/>
</dbReference>
<dbReference type="Proteomes" id="UP000436801">
    <property type="component" value="Unassembled WGS sequence"/>
</dbReference>
<evidence type="ECO:0000256" key="1">
    <source>
        <dbReference type="SAM" id="SignalP"/>
    </source>
</evidence>
<name>A0A1G7IGM5_9SPHN</name>
<reference evidence="2 5" key="2">
    <citation type="submission" date="2019-12" db="EMBL/GenBank/DDBJ databases">
        <authorList>
            <person name="Zheng J."/>
        </authorList>
    </citation>
    <scope>NUCLEOTIDE SEQUENCE [LARGE SCALE GENOMIC DNA]</scope>
    <source>
        <strain evidence="2 5">DSM 27347</strain>
    </source>
</reference>
<feature type="signal peptide" evidence="1">
    <location>
        <begin position="1"/>
        <end position="22"/>
    </location>
</feature>
<organism evidence="3 4">
    <name type="scientific">Sphingomonas carotinifaciens</name>
    <dbReference type="NCBI Taxonomy" id="1166323"/>
    <lineage>
        <taxon>Bacteria</taxon>
        <taxon>Pseudomonadati</taxon>
        <taxon>Pseudomonadota</taxon>
        <taxon>Alphaproteobacteria</taxon>
        <taxon>Sphingomonadales</taxon>
        <taxon>Sphingomonadaceae</taxon>
        <taxon>Sphingomonas</taxon>
    </lineage>
</organism>
<keyword evidence="1" id="KW-0732">Signal</keyword>
<dbReference type="OrthoDB" id="7585370at2"/>
<dbReference type="AlphaFoldDB" id="A0A1G7IGM5"/>
<reference evidence="3 4" key="1">
    <citation type="submission" date="2016-10" db="EMBL/GenBank/DDBJ databases">
        <authorList>
            <person name="Varghese N."/>
            <person name="Submissions S."/>
        </authorList>
    </citation>
    <scope>NUCLEOTIDE SEQUENCE [LARGE SCALE GENOMIC DNA]</scope>
    <source>
        <strain evidence="3 4">S7-754</strain>
    </source>
</reference>
<proteinExistence type="predicted"/>
<evidence type="ECO:0000313" key="3">
    <source>
        <dbReference type="EMBL" id="SDF11857.1"/>
    </source>
</evidence>
<evidence type="ECO:0000313" key="4">
    <source>
        <dbReference type="Proteomes" id="UP000323502"/>
    </source>
</evidence>
<keyword evidence="4" id="KW-1185">Reference proteome</keyword>
<accession>A0A1G7IGM5</accession>
<dbReference type="EMBL" id="FNBI01000002">
    <property type="protein sequence ID" value="SDF11857.1"/>
    <property type="molecule type" value="Genomic_DNA"/>
</dbReference>
<protein>
    <submittedName>
        <fullName evidence="3">Uncharacterized protein</fullName>
    </submittedName>
</protein>
<dbReference type="EMBL" id="WSUT01000005">
    <property type="protein sequence ID" value="MWC44260.1"/>
    <property type="molecule type" value="Genomic_DNA"/>
</dbReference>
<dbReference type="Proteomes" id="UP000323502">
    <property type="component" value="Unassembled WGS sequence"/>
</dbReference>
<evidence type="ECO:0000313" key="2">
    <source>
        <dbReference type="EMBL" id="MWC44260.1"/>
    </source>
</evidence>
<gene>
    <name evidence="2" type="ORF">GQR91_11445</name>
    <name evidence="3" type="ORF">SAMN05216557_102242</name>
</gene>